<evidence type="ECO:0000259" key="4">
    <source>
        <dbReference type="PROSITE" id="PS51252"/>
    </source>
</evidence>
<keyword evidence="1" id="KW-0646">Protease inhibitor</keyword>
<dbReference type="EMBL" id="CAJHNH020000995">
    <property type="protein sequence ID" value="CAG5120930.1"/>
    <property type="molecule type" value="Genomic_DNA"/>
</dbReference>
<evidence type="ECO:0000313" key="6">
    <source>
        <dbReference type="Proteomes" id="UP000678393"/>
    </source>
</evidence>
<accession>A0A8S3Z0D5</accession>
<name>A0A8S3Z0D5_9EUPU</name>
<dbReference type="PROSITE" id="PS51252">
    <property type="entry name" value="ANTISTASIN"/>
    <property type="match status" value="1"/>
</dbReference>
<keyword evidence="6" id="KW-1185">Reference proteome</keyword>
<dbReference type="Gene3D" id="2.10.22.10">
    <property type="entry name" value="Antistasin, domain 1"/>
    <property type="match status" value="1"/>
</dbReference>
<proteinExistence type="predicted"/>
<protein>
    <recommendedName>
        <fullName evidence="4">Antistasin-like domain-containing protein</fullName>
    </recommendedName>
</protein>
<gene>
    <name evidence="5" type="ORF">CUNI_LOCUS6488</name>
</gene>
<evidence type="ECO:0000256" key="2">
    <source>
        <dbReference type="ARBA" id="ARBA00022900"/>
    </source>
</evidence>
<dbReference type="InterPro" id="IPR011061">
    <property type="entry name" value="Hirudin/antistatin"/>
</dbReference>
<dbReference type="InterPro" id="IPR004094">
    <property type="entry name" value="Antistasin-like"/>
</dbReference>
<evidence type="ECO:0000256" key="1">
    <source>
        <dbReference type="ARBA" id="ARBA00022690"/>
    </source>
</evidence>
<dbReference type="OrthoDB" id="6092901at2759"/>
<evidence type="ECO:0000256" key="3">
    <source>
        <dbReference type="SAM" id="SignalP"/>
    </source>
</evidence>
<dbReference type="SUPFAM" id="SSF57262">
    <property type="entry name" value="Leech antihemostatic proteins"/>
    <property type="match status" value="2"/>
</dbReference>
<feature type="domain" description="Antistasin-like" evidence="4">
    <location>
        <begin position="91"/>
        <end position="116"/>
    </location>
</feature>
<feature type="signal peptide" evidence="3">
    <location>
        <begin position="1"/>
        <end position="17"/>
    </location>
</feature>
<dbReference type="AlphaFoldDB" id="A0A8S3Z0D5"/>
<dbReference type="Pfam" id="PF02822">
    <property type="entry name" value="Antistasin"/>
    <property type="match status" value="2"/>
</dbReference>
<dbReference type="Proteomes" id="UP000678393">
    <property type="component" value="Unassembled WGS sequence"/>
</dbReference>
<dbReference type="GO" id="GO:0004867">
    <property type="term" value="F:serine-type endopeptidase inhibitor activity"/>
    <property type="evidence" value="ECO:0007669"/>
    <property type="project" value="UniProtKB-KW"/>
</dbReference>
<organism evidence="5 6">
    <name type="scientific">Candidula unifasciata</name>
    <dbReference type="NCBI Taxonomy" id="100452"/>
    <lineage>
        <taxon>Eukaryota</taxon>
        <taxon>Metazoa</taxon>
        <taxon>Spiralia</taxon>
        <taxon>Lophotrochozoa</taxon>
        <taxon>Mollusca</taxon>
        <taxon>Gastropoda</taxon>
        <taxon>Heterobranchia</taxon>
        <taxon>Euthyneura</taxon>
        <taxon>Panpulmonata</taxon>
        <taxon>Eupulmonata</taxon>
        <taxon>Stylommatophora</taxon>
        <taxon>Helicina</taxon>
        <taxon>Helicoidea</taxon>
        <taxon>Geomitridae</taxon>
        <taxon>Candidula</taxon>
    </lineage>
</organism>
<feature type="chain" id="PRO_5035854635" description="Antistasin-like domain-containing protein" evidence="3">
    <location>
        <begin position="18"/>
        <end position="159"/>
    </location>
</feature>
<keyword evidence="2" id="KW-0722">Serine protease inhibitor</keyword>
<keyword evidence="3" id="KW-0732">Signal</keyword>
<comment type="caution">
    <text evidence="5">The sequence shown here is derived from an EMBL/GenBank/DDBJ whole genome shotgun (WGS) entry which is preliminary data.</text>
</comment>
<evidence type="ECO:0000313" key="5">
    <source>
        <dbReference type="EMBL" id="CAG5120930.1"/>
    </source>
</evidence>
<reference evidence="5" key="1">
    <citation type="submission" date="2021-04" db="EMBL/GenBank/DDBJ databases">
        <authorList>
            <consortium name="Molecular Ecology Group"/>
        </authorList>
    </citation>
    <scope>NUCLEOTIDE SEQUENCE</scope>
</reference>
<sequence length="159" mass="17242">MLLELLFVCAMAPSPWGGLITNSLGNKCQLLLCPPAPGGCQVDLIKDLQGCPVTCDYTCGAPWCRLRPCNLICHHGYMEDAMGCSMCQCQCSDTWCQSDCPSGYMKDSNNCPTCACLPQPRGCSLWSACQFGFCPDSCKCQPDCFDAYPLPDNPQTLAL</sequence>